<dbReference type="InterPro" id="IPR029063">
    <property type="entry name" value="SAM-dependent_MTases_sf"/>
</dbReference>
<dbReference type="CDD" id="cd02440">
    <property type="entry name" value="AdoMet_MTases"/>
    <property type="match status" value="1"/>
</dbReference>
<reference evidence="4 5" key="1">
    <citation type="submission" date="2017-05" db="EMBL/GenBank/DDBJ databases">
        <authorList>
            <person name="Varghese N."/>
            <person name="Submissions S."/>
        </authorList>
    </citation>
    <scope>NUCLEOTIDE SEQUENCE [LARGE SCALE GENOMIC DNA]</scope>
    <source>
        <strain evidence="4 5">DSM 21985</strain>
    </source>
</reference>
<evidence type="ECO:0000259" key="3">
    <source>
        <dbReference type="Pfam" id="PF13649"/>
    </source>
</evidence>
<keyword evidence="2 4" id="KW-0808">Transferase</keyword>
<name>A0A521AHA2_9BACT</name>
<dbReference type="PANTHER" id="PTHR43861:SF1">
    <property type="entry name" value="TRANS-ACONITATE 2-METHYLTRANSFERASE"/>
    <property type="match status" value="1"/>
</dbReference>
<evidence type="ECO:0000313" key="4">
    <source>
        <dbReference type="EMBL" id="SMO34080.1"/>
    </source>
</evidence>
<evidence type="ECO:0000256" key="1">
    <source>
        <dbReference type="ARBA" id="ARBA00022603"/>
    </source>
</evidence>
<dbReference type="AlphaFoldDB" id="A0A521AHA2"/>
<keyword evidence="1 4" id="KW-0489">Methyltransferase</keyword>
<dbReference type="GO" id="GO:0032259">
    <property type="term" value="P:methylation"/>
    <property type="evidence" value="ECO:0007669"/>
    <property type="project" value="UniProtKB-KW"/>
</dbReference>
<dbReference type="SUPFAM" id="SSF53335">
    <property type="entry name" value="S-adenosyl-L-methionine-dependent methyltransferases"/>
    <property type="match status" value="1"/>
</dbReference>
<dbReference type="Proteomes" id="UP000317557">
    <property type="component" value="Unassembled WGS sequence"/>
</dbReference>
<accession>A0A521AHA2</accession>
<proteinExistence type="predicted"/>
<dbReference type="Gene3D" id="3.40.50.150">
    <property type="entry name" value="Vaccinia Virus protein VP39"/>
    <property type="match status" value="1"/>
</dbReference>
<sequence length="233" mass="26833">MSSLIPWQGMLPDGPILEVGCRTGFLTEKLLRQFPEREFLIMDSSSEMLAFCKQRLDEEGLLTDKVRFQLLSSDFFSAEGEERFAMIVSNFAVHWQKDTSLFLQRSTDKLLPGGLILCSFPGNHSYPDWYEHCLKLGLPHTANPLPDVEEVAVKLSMGPMQIDYYENDLYQEFDSSLDFFLHLKRIGAAESTLGKSLNYKQFKLLTDHWDKQADDKVKIKWHIVYLAGKKDLI</sequence>
<feature type="domain" description="Methyltransferase" evidence="3">
    <location>
        <begin position="16"/>
        <end position="114"/>
    </location>
</feature>
<dbReference type="GO" id="GO:0008168">
    <property type="term" value="F:methyltransferase activity"/>
    <property type="evidence" value="ECO:0007669"/>
    <property type="project" value="UniProtKB-KW"/>
</dbReference>
<protein>
    <submittedName>
        <fullName evidence="4">Malonyl-CoA O-methyltransferase</fullName>
    </submittedName>
</protein>
<evidence type="ECO:0000313" key="5">
    <source>
        <dbReference type="Proteomes" id="UP000317557"/>
    </source>
</evidence>
<dbReference type="InterPro" id="IPR041698">
    <property type="entry name" value="Methyltransf_25"/>
</dbReference>
<dbReference type="EMBL" id="FXTP01000001">
    <property type="protein sequence ID" value="SMO34080.1"/>
    <property type="molecule type" value="Genomic_DNA"/>
</dbReference>
<evidence type="ECO:0000256" key="2">
    <source>
        <dbReference type="ARBA" id="ARBA00022679"/>
    </source>
</evidence>
<keyword evidence="5" id="KW-1185">Reference proteome</keyword>
<dbReference type="OrthoDB" id="9760689at2"/>
<dbReference type="Pfam" id="PF13649">
    <property type="entry name" value="Methyltransf_25"/>
    <property type="match status" value="1"/>
</dbReference>
<gene>
    <name evidence="4" type="ORF">SAMN06265219_101136</name>
</gene>
<organism evidence="4 5">
    <name type="scientific">Gracilimonas mengyeensis</name>
    <dbReference type="NCBI Taxonomy" id="1302730"/>
    <lineage>
        <taxon>Bacteria</taxon>
        <taxon>Pseudomonadati</taxon>
        <taxon>Balneolota</taxon>
        <taxon>Balneolia</taxon>
        <taxon>Balneolales</taxon>
        <taxon>Balneolaceae</taxon>
        <taxon>Gracilimonas</taxon>
    </lineage>
</organism>
<dbReference type="PANTHER" id="PTHR43861">
    <property type="entry name" value="TRANS-ACONITATE 2-METHYLTRANSFERASE-RELATED"/>
    <property type="match status" value="1"/>
</dbReference>